<proteinExistence type="predicted"/>
<evidence type="ECO:0000313" key="10">
    <source>
        <dbReference type="Proteomes" id="UP000199372"/>
    </source>
</evidence>
<dbReference type="InterPro" id="IPR043519">
    <property type="entry name" value="NT_sf"/>
</dbReference>
<dbReference type="GO" id="GO:0008882">
    <property type="term" value="F:[glutamate-ammonia-ligase] adenylyltransferase activity"/>
    <property type="evidence" value="ECO:0007669"/>
    <property type="project" value="InterPro"/>
</dbReference>
<dbReference type="PANTHER" id="PTHR30621">
    <property type="entry name" value="GLUTAMINE SYNTHETASE ADENYLYLTRANSFERASE"/>
    <property type="match status" value="1"/>
</dbReference>
<feature type="domain" description="Glutamate-ammonia ligase adenylyltransferase repeated" evidence="7">
    <location>
        <begin position="524"/>
        <end position="758"/>
    </location>
</feature>
<dbReference type="NCBIfam" id="NF010706">
    <property type="entry name" value="PRK14108.1"/>
    <property type="match status" value="1"/>
</dbReference>
<dbReference type="GO" id="GO:0005829">
    <property type="term" value="C:cytosol"/>
    <property type="evidence" value="ECO:0007669"/>
    <property type="project" value="TreeGrafter"/>
</dbReference>
<gene>
    <name evidence="9" type="ORF">SAMN04488011_101429</name>
</gene>
<evidence type="ECO:0000259" key="7">
    <source>
        <dbReference type="Pfam" id="PF03710"/>
    </source>
</evidence>
<feature type="domain" description="PII-uridylyltransferase/Glutamine-synthetase adenylyltransferase" evidence="8">
    <location>
        <begin position="299"/>
        <end position="434"/>
    </location>
</feature>
<name>A0A1H8B640_9RHOB</name>
<dbReference type="PANTHER" id="PTHR30621:SF0">
    <property type="entry name" value="BIFUNCTIONAL GLUTAMINE SYNTHETASE ADENYLYLTRANSFERASE_ADENYLYL-REMOVING ENZYME"/>
    <property type="match status" value="1"/>
</dbReference>
<dbReference type="InterPro" id="IPR005190">
    <property type="entry name" value="GlnE_rpt_dom"/>
</dbReference>
<dbReference type="Pfam" id="PF03710">
    <property type="entry name" value="GlnE"/>
    <property type="match status" value="2"/>
</dbReference>
<dbReference type="GO" id="GO:0000820">
    <property type="term" value="P:regulation of glutamine family amino acid metabolic process"/>
    <property type="evidence" value="ECO:0007669"/>
    <property type="project" value="TreeGrafter"/>
</dbReference>
<evidence type="ECO:0000256" key="6">
    <source>
        <dbReference type="ARBA" id="ARBA00023268"/>
    </source>
</evidence>
<feature type="domain" description="Glutamate-ammonia ligase adenylyltransferase repeated" evidence="7">
    <location>
        <begin position="63"/>
        <end position="264"/>
    </location>
</feature>
<dbReference type="Gene3D" id="3.30.460.10">
    <property type="entry name" value="Beta Polymerase, domain 2"/>
    <property type="match status" value="2"/>
</dbReference>
<dbReference type="OrthoDB" id="9759366at2"/>
<evidence type="ECO:0000256" key="5">
    <source>
        <dbReference type="ARBA" id="ARBA00022842"/>
    </source>
</evidence>
<dbReference type="SUPFAM" id="SSF81593">
    <property type="entry name" value="Nucleotidyltransferase substrate binding subunit/domain"/>
    <property type="match status" value="2"/>
</dbReference>
<dbReference type="GO" id="GO:0005524">
    <property type="term" value="F:ATP binding"/>
    <property type="evidence" value="ECO:0007669"/>
    <property type="project" value="UniProtKB-KW"/>
</dbReference>
<accession>A0A1H8B640</accession>
<dbReference type="CDD" id="cd05401">
    <property type="entry name" value="NT_GlnE_GlnD_like"/>
    <property type="match status" value="2"/>
</dbReference>
<reference evidence="10" key="1">
    <citation type="submission" date="2016-10" db="EMBL/GenBank/DDBJ databases">
        <authorList>
            <person name="Varghese N."/>
            <person name="Submissions S."/>
        </authorList>
    </citation>
    <scope>NUCLEOTIDE SEQUENCE [LARGE SCALE GENOMIC DNA]</scope>
    <source>
        <strain evidence="10">DSM 26893</strain>
    </source>
</reference>
<protein>
    <submittedName>
        <fullName evidence="9">Glutamate-ammonia-ligase adenylyltransferase</fullName>
    </submittedName>
</protein>
<dbReference type="Pfam" id="PF08335">
    <property type="entry name" value="GlnD_UR_UTase"/>
    <property type="match status" value="1"/>
</dbReference>
<evidence type="ECO:0000259" key="8">
    <source>
        <dbReference type="Pfam" id="PF08335"/>
    </source>
</evidence>
<dbReference type="InterPro" id="IPR023057">
    <property type="entry name" value="GlnE"/>
</dbReference>
<dbReference type="GO" id="GO:0016874">
    <property type="term" value="F:ligase activity"/>
    <property type="evidence" value="ECO:0007669"/>
    <property type="project" value="UniProtKB-KW"/>
</dbReference>
<keyword evidence="6" id="KW-0511">Multifunctional enzyme</keyword>
<evidence type="ECO:0000313" key="9">
    <source>
        <dbReference type="EMBL" id="SEM77614.1"/>
    </source>
</evidence>
<sequence>MDFASRLSRQPRPYDTDRAAEAAALFDDQAPVLRDLLSGTAGCSPYLWGLMTREAEWLRATLADSPEAALDQTLAAIDGDLSVALRVAKRRVALIAALADLGGIWSLEDVTGALTRMADRATHLALSSEVARLVDRGKLPGLMEADVETAGGLTALAMGKQGAFELNYSSDIDLIVLFDDDRFARDDIPDAQAGFVRATRAACKLLSEQTAEGYVFRTDLRLRPDPSVTPVAMAMSRAERYYESLGRTWERAAHIKARPCAGDLVAGQGYLDRLRPFVWRRHLDFAAIQDAHDMRLRIRDHKGLGGPITLPGHDMKLGRGGIREIEFFTQTRQIIAGGRDPSLRVRGTLEGLARLVDAGWIPSEIADELTGHYRFHRTVEHRLQMVADAQTHALPDSDEGFHRLAAMMDRDVDDLRGELRDRLHRVSELTEGFFAGDDRAVAQMPELSAQQEEMMEAWRGLPALRSERALDIFDRIKPALLRRLLGSARPDQALARFDDFLRGLPAGVQLFSLFEANPQLIDLIADIAGTTPDLAGYLSQNSSVLDAVIGGAFFADWPGQAALETALARALTEADDYEERLDAARAWARDWHFRVGVHHLRGLIDGAEAQRQYTDLARAVVAQIWPVVIADFATRHGAPPGRGAMVLGMGSVGAGALNARSDLDLIVIYDADGQESSDGRRPLGARVYYTRLTQALVTALQAPMAQGRLYEVDMRLRPSGRQGPVAVSLASFRNYQRDEAWTWEHLALTRATPLAGPEPLCRAVDGVRDAVLAQDHAREDVARDVSEMRRRLHDARPRAAWEAKDGPGGLQDIELLATALGLLSGAAGRDVAGQVQAGRAAGLIQRDPADALLAAHATLSAFRMAARLLGPGAPDAETTGSSGEALILRALGQDSRPEAGHELVRLQDSAARLIEDCLAGWAE</sequence>
<dbReference type="EMBL" id="FOCM01000001">
    <property type="protein sequence ID" value="SEM77614.1"/>
    <property type="molecule type" value="Genomic_DNA"/>
</dbReference>
<evidence type="ECO:0000256" key="2">
    <source>
        <dbReference type="ARBA" id="ARBA00022695"/>
    </source>
</evidence>
<dbReference type="Proteomes" id="UP000199372">
    <property type="component" value="Unassembled WGS sequence"/>
</dbReference>
<dbReference type="InterPro" id="IPR013546">
    <property type="entry name" value="PII_UdlTrfase/GS_AdlTrfase"/>
</dbReference>
<evidence type="ECO:0000256" key="4">
    <source>
        <dbReference type="ARBA" id="ARBA00022840"/>
    </source>
</evidence>
<evidence type="ECO:0000256" key="1">
    <source>
        <dbReference type="ARBA" id="ARBA00022679"/>
    </source>
</evidence>
<keyword evidence="5" id="KW-0460">Magnesium</keyword>
<dbReference type="AlphaFoldDB" id="A0A1H8B640"/>
<dbReference type="RefSeq" id="WP_091843763.1">
    <property type="nucleotide sequence ID" value="NZ_FOCM01000001.1"/>
</dbReference>
<evidence type="ECO:0000256" key="3">
    <source>
        <dbReference type="ARBA" id="ARBA00022741"/>
    </source>
</evidence>
<keyword evidence="2 9" id="KW-0548">Nucleotidyltransferase</keyword>
<keyword evidence="10" id="KW-1185">Reference proteome</keyword>
<dbReference type="SUPFAM" id="SSF81301">
    <property type="entry name" value="Nucleotidyltransferase"/>
    <property type="match status" value="2"/>
</dbReference>
<keyword evidence="3" id="KW-0547">Nucleotide-binding</keyword>
<keyword evidence="9" id="KW-0436">Ligase</keyword>
<dbReference type="Gene3D" id="1.20.120.330">
    <property type="entry name" value="Nucleotidyltransferases domain 2"/>
    <property type="match status" value="2"/>
</dbReference>
<keyword evidence="4" id="KW-0067">ATP-binding</keyword>
<keyword evidence="1 9" id="KW-0808">Transferase</keyword>
<organism evidence="9 10">
    <name type="scientific">Palleronia pelagia</name>
    <dbReference type="NCBI Taxonomy" id="387096"/>
    <lineage>
        <taxon>Bacteria</taxon>
        <taxon>Pseudomonadati</taxon>
        <taxon>Pseudomonadota</taxon>
        <taxon>Alphaproteobacteria</taxon>
        <taxon>Rhodobacterales</taxon>
        <taxon>Roseobacteraceae</taxon>
        <taxon>Palleronia</taxon>
    </lineage>
</organism>